<reference evidence="1" key="1">
    <citation type="journal article" date="2021" name="Open Biol.">
        <title>Shared evolutionary footprints suggest mitochondrial oxidative damage underlies multiple complex I losses in fungi.</title>
        <authorList>
            <person name="Schikora-Tamarit M.A."/>
            <person name="Marcet-Houben M."/>
            <person name="Nosek J."/>
            <person name="Gabaldon T."/>
        </authorList>
    </citation>
    <scope>NUCLEOTIDE SEQUENCE</scope>
    <source>
        <strain evidence="1">CBS6075</strain>
    </source>
</reference>
<organism evidence="1 2">
    <name type="scientific">Ogataea philodendri</name>
    <dbReference type="NCBI Taxonomy" id="1378263"/>
    <lineage>
        <taxon>Eukaryota</taxon>
        <taxon>Fungi</taxon>
        <taxon>Dikarya</taxon>
        <taxon>Ascomycota</taxon>
        <taxon>Saccharomycotina</taxon>
        <taxon>Pichiomycetes</taxon>
        <taxon>Pichiales</taxon>
        <taxon>Pichiaceae</taxon>
        <taxon>Ogataea</taxon>
    </lineage>
</organism>
<evidence type="ECO:0000313" key="1">
    <source>
        <dbReference type="EMBL" id="KAH3667464.1"/>
    </source>
</evidence>
<dbReference type="GeneID" id="70235080"/>
<protein>
    <submittedName>
        <fullName evidence="1">Uncharacterized protein</fullName>
    </submittedName>
</protein>
<dbReference type="EMBL" id="JAEUBE010000183">
    <property type="protein sequence ID" value="KAH3667464.1"/>
    <property type="molecule type" value="Genomic_DNA"/>
</dbReference>
<gene>
    <name evidence="1" type="ORF">OGAPHI_003113</name>
</gene>
<dbReference type="RefSeq" id="XP_046062276.1">
    <property type="nucleotide sequence ID" value="XM_046204057.1"/>
</dbReference>
<keyword evidence="2" id="KW-1185">Reference proteome</keyword>
<proteinExistence type="predicted"/>
<comment type="caution">
    <text evidence="1">The sequence shown here is derived from an EMBL/GenBank/DDBJ whole genome shotgun (WGS) entry which is preliminary data.</text>
</comment>
<accession>A0A9P8P9M8</accession>
<reference evidence="1" key="2">
    <citation type="submission" date="2021-01" db="EMBL/GenBank/DDBJ databases">
        <authorList>
            <person name="Schikora-Tamarit M.A."/>
        </authorList>
    </citation>
    <scope>NUCLEOTIDE SEQUENCE</scope>
    <source>
        <strain evidence="1">CBS6075</strain>
    </source>
</reference>
<evidence type="ECO:0000313" key="2">
    <source>
        <dbReference type="Proteomes" id="UP000769157"/>
    </source>
</evidence>
<dbReference type="AlphaFoldDB" id="A0A9P8P9M8"/>
<dbReference type="Proteomes" id="UP000769157">
    <property type="component" value="Unassembled WGS sequence"/>
</dbReference>
<name>A0A9P8P9M8_9ASCO</name>
<sequence>MLGLCQGAVFMYGTHGSIGKQLSFLFAINVDEIDIVLRQGTQSAHNHKFTFFQADQHRLFPNHAVHNHQKLVDVDVSQLKSNRCFASVPDEALRGIHQRAFPAVRRPAGHDQCVVLVVLSRVEVWTAKHGFCGRNKRPNRLLDAAGHVLHLSLHKRVDFGLGDVAIGSRDRNRWLRGRAKVEGREQEQTAVVFEILGHNQTGRGDVVHVEDLAVLWERSRRGILGFLACWLFGRDERRTKQAGDGASSDVWRYADGLCFRGFMCSGRRGWWDWLGR</sequence>